<protein>
    <submittedName>
        <fullName evidence="3">Competence-damage inducible protein CinA</fullName>
    </submittedName>
</protein>
<dbReference type="Pfam" id="PF02464">
    <property type="entry name" value="CinA"/>
    <property type="match status" value="1"/>
</dbReference>
<dbReference type="EMBL" id="ATLK01000001">
    <property type="protein sequence ID" value="KFF31392.1"/>
    <property type="molecule type" value="Genomic_DNA"/>
</dbReference>
<evidence type="ECO:0000259" key="2">
    <source>
        <dbReference type="Pfam" id="PF02464"/>
    </source>
</evidence>
<feature type="compositionally biased region" description="Basic and acidic residues" evidence="1">
    <location>
        <begin position="1"/>
        <end position="10"/>
    </location>
</feature>
<keyword evidence="4" id="KW-1185">Reference proteome</keyword>
<gene>
    <name evidence="3" type="ORF">BBOMB_0741</name>
</gene>
<name>A0A080N2X2_9BIFI</name>
<dbReference type="STRING" id="1341695.BBOMB_0741"/>
<dbReference type="eggNOG" id="COG1546">
    <property type="taxonomic scope" value="Bacteria"/>
</dbReference>
<reference evidence="3 4" key="1">
    <citation type="journal article" date="2014" name="Appl. Environ. Microbiol.">
        <title>Genomic encyclopedia of type strains of the genus Bifidobacterium.</title>
        <authorList>
            <person name="Milani C."/>
            <person name="Lugli G.A."/>
            <person name="Duranti S."/>
            <person name="Turroni F."/>
            <person name="Bottacini F."/>
            <person name="Mangifesta M."/>
            <person name="Sanchez B."/>
            <person name="Viappiani A."/>
            <person name="Mancabelli L."/>
            <person name="Taminiau B."/>
            <person name="Delcenserie V."/>
            <person name="Barrangou R."/>
            <person name="Margolles A."/>
            <person name="van Sinderen D."/>
            <person name="Ventura M."/>
        </authorList>
    </citation>
    <scope>NUCLEOTIDE SEQUENCE [LARGE SCALE GENOMIC DNA]</scope>
    <source>
        <strain evidence="3 4">DSM 19703</strain>
    </source>
</reference>
<dbReference type="Gene3D" id="3.90.950.20">
    <property type="entry name" value="CinA-like"/>
    <property type="match status" value="1"/>
</dbReference>
<organism evidence="3 4">
    <name type="scientific">Bifidobacterium bombi DSM 19703</name>
    <dbReference type="NCBI Taxonomy" id="1341695"/>
    <lineage>
        <taxon>Bacteria</taxon>
        <taxon>Bacillati</taxon>
        <taxon>Actinomycetota</taxon>
        <taxon>Actinomycetes</taxon>
        <taxon>Bifidobacteriales</taxon>
        <taxon>Bifidobacteriaceae</taxon>
        <taxon>Bifidobacterium</taxon>
    </lineage>
</organism>
<evidence type="ECO:0000256" key="1">
    <source>
        <dbReference type="SAM" id="MobiDB-lite"/>
    </source>
</evidence>
<accession>A0A080N2X2</accession>
<proteinExistence type="predicted"/>
<evidence type="ECO:0000313" key="4">
    <source>
        <dbReference type="Proteomes" id="UP000028730"/>
    </source>
</evidence>
<evidence type="ECO:0000313" key="3">
    <source>
        <dbReference type="EMBL" id="KFF31392.1"/>
    </source>
</evidence>
<sequence>MDTSAAHERPSLMGDEGDFGPHFAPDQERRDRMAASILRWAGEHDLKIAVAESLTAGLLADAFVRIPGASSVFLGSAVTYDIRAKASILSVDAGLLSRSGAVHPQVASQMACGAARLYDQREYGGRIIGLSTTGVAGPGPDGGKPAGLVYVGVALPGAVFGKLVANLPGNGWSVPEDPNDGAGSSWAYDAVPADGTDGLGWVGKDIELHLSGTREAVRRLTVQAALQTVMSLTSLEME</sequence>
<dbReference type="Proteomes" id="UP000028730">
    <property type="component" value="Unassembled WGS sequence"/>
</dbReference>
<dbReference type="SUPFAM" id="SSF142433">
    <property type="entry name" value="CinA-like"/>
    <property type="match status" value="1"/>
</dbReference>
<feature type="domain" description="CinA C-terminal" evidence="2">
    <location>
        <begin position="32"/>
        <end position="159"/>
    </location>
</feature>
<dbReference type="InterPro" id="IPR036653">
    <property type="entry name" value="CinA-like_C"/>
</dbReference>
<dbReference type="InterPro" id="IPR008136">
    <property type="entry name" value="CinA_C"/>
</dbReference>
<dbReference type="AlphaFoldDB" id="A0A080N2X2"/>
<comment type="caution">
    <text evidence="3">The sequence shown here is derived from an EMBL/GenBank/DDBJ whole genome shotgun (WGS) entry which is preliminary data.</text>
</comment>
<dbReference type="NCBIfam" id="TIGR00199">
    <property type="entry name" value="PncC_domain"/>
    <property type="match status" value="1"/>
</dbReference>
<feature type="region of interest" description="Disordered" evidence="1">
    <location>
        <begin position="1"/>
        <end position="26"/>
    </location>
</feature>